<accession>A0ABV8A9R7</accession>
<sequence length="197" mass="21423">MRPFARPGREYGSAVSAQSHFDLWEDRGYAVLHGLRLNPIGDRYELMTREDIEKVGVPLGSVVWELPQREIGGFLPEWSDLQAQAAARAKGAANRLGSYRDDGWGFATHALHNMDVLLPRMTEFRDHARAIAAAINADGVAQTVPEVPPTPLFHIHLPVRCPAPPRNGPGTPFAPGKASRCSRASSRNPTRAGAASS</sequence>
<gene>
    <name evidence="2" type="ORF">ACFOPQ_15565</name>
</gene>
<protein>
    <submittedName>
        <fullName evidence="2">Uncharacterized protein</fullName>
    </submittedName>
</protein>
<feature type="compositionally biased region" description="Polar residues" evidence="1">
    <location>
        <begin position="182"/>
        <end position="197"/>
    </location>
</feature>
<name>A0ABV8A9R7_9DEIO</name>
<reference evidence="3" key="1">
    <citation type="journal article" date="2019" name="Int. J. Syst. Evol. Microbiol.">
        <title>The Global Catalogue of Microorganisms (GCM) 10K type strain sequencing project: providing services to taxonomists for standard genome sequencing and annotation.</title>
        <authorList>
            <consortium name="The Broad Institute Genomics Platform"/>
            <consortium name="The Broad Institute Genome Sequencing Center for Infectious Disease"/>
            <person name="Wu L."/>
            <person name="Ma J."/>
        </authorList>
    </citation>
    <scope>NUCLEOTIDE SEQUENCE [LARGE SCALE GENOMIC DNA]</scope>
    <source>
        <strain evidence="3">CCTCC AB 2013263</strain>
    </source>
</reference>
<dbReference type="Gene3D" id="3.90.1150.10">
    <property type="entry name" value="Aspartate Aminotransferase, domain 1"/>
    <property type="match status" value="1"/>
</dbReference>
<feature type="region of interest" description="Disordered" evidence="1">
    <location>
        <begin position="163"/>
        <end position="197"/>
    </location>
</feature>
<dbReference type="InterPro" id="IPR015421">
    <property type="entry name" value="PyrdxlP-dep_Trfase_major"/>
</dbReference>
<evidence type="ECO:0000313" key="3">
    <source>
        <dbReference type="Proteomes" id="UP001595748"/>
    </source>
</evidence>
<dbReference type="RefSeq" id="WP_380079810.1">
    <property type="nucleotide sequence ID" value="NZ_JBHRZF010000176.1"/>
</dbReference>
<dbReference type="InterPro" id="IPR015424">
    <property type="entry name" value="PyrdxlP-dep_Trfase"/>
</dbReference>
<dbReference type="EMBL" id="JBHRZF010000176">
    <property type="protein sequence ID" value="MFC3862184.1"/>
    <property type="molecule type" value="Genomic_DNA"/>
</dbReference>
<proteinExistence type="predicted"/>
<organism evidence="2 3">
    <name type="scientific">Deinococcus antarcticus</name>
    <dbReference type="NCBI Taxonomy" id="1298767"/>
    <lineage>
        <taxon>Bacteria</taxon>
        <taxon>Thermotogati</taxon>
        <taxon>Deinococcota</taxon>
        <taxon>Deinococci</taxon>
        <taxon>Deinococcales</taxon>
        <taxon>Deinococcaceae</taxon>
        <taxon>Deinococcus</taxon>
    </lineage>
</organism>
<comment type="caution">
    <text evidence="2">The sequence shown here is derived from an EMBL/GenBank/DDBJ whole genome shotgun (WGS) entry which is preliminary data.</text>
</comment>
<dbReference type="Gene3D" id="3.40.640.10">
    <property type="entry name" value="Type I PLP-dependent aspartate aminotransferase-like (Major domain)"/>
    <property type="match status" value="1"/>
</dbReference>
<evidence type="ECO:0000256" key="1">
    <source>
        <dbReference type="SAM" id="MobiDB-lite"/>
    </source>
</evidence>
<evidence type="ECO:0000313" key="2">
    <source>
        <dbReference type="EMBL" id="MFC3862184.1"/>
    </source>
</evidence>
<dbReference type="SUPFAM" id="SSF53383">
    <property type="entry name" value="PLP-dependent transferases"/>
    <property type="match status" value="1"/>
</dbReference>
<dbReference type="InterPro" id="IPR015422">
    <property type="entry name" value="PyrdxlP-dep_Trfase_small"/>
</dbReference>
<keyword evidence="3" id="KW-1185">Reference proteome</keyword>
<dbReference type="Proteomes" id="UP001595748">
    <property type="component" value="Unassembled WGS sequence"/>
</dbReference>